<evidence type="ECO:0000313" key="2">
    <source>
        <dbReference type="EMBL" id="OCB92274.1"/>
    </source>
</evidence>
<sequence length="490" mass="56331">MLYLLEQEDREKVVRLHNCKSLDSYGPLGGIIMTNSVGFTVPDSRVCAQYAAVCLTVSNINHACSPNASYEYDTQTFIFSVRATRSIAKGEEVSLRYIHDEGLSTTERQNLLREKYSFKCACKLCSNGAVSDERRKLIKTTLPSIESMFDKWAELGLDRGTRTSEAKLISKTVEALLRAMDEEDLYERRFEAIMYCVTMHAFLGDLKAYKNWVKRGLDSEVIKGRHAYHKSRSRLEGLLNDPTSHSAWDLLTVKLAERVKTITVYNALKRLTFTGRISENPNMMAEVFQMIHNDWQSQMDEQEFILNHSKRAEFEMCWACNEYLYTNFDSDDEGDDTLRSVRQVSSSRVSLEEAIGLVRDGSYCLLVWNVCYGGGPCLSEEGVVLYKRLKEEEFDYNSQVILMEVLRRLGREKATGRYSAFALGLIEKRYVHYVDRSEYDGYEGVDIDDHGYVRDKLMEHLDKYGVITKEEYGVLLEESYTIQITYVLLG</sequence>
<dbReference type="Gene3D" id="2.170.270.10">
    <property type="entry name" value="SET domain"/>
    <property type="match status" value="1"/>
</dbReference>
<proteinExistence type="predicted"/>
<dbReference type="Pfam" id="PF00856">
    <property type="entry name" value="SET"/>
    <property type="match status" value="1"/>
</dbReference>
<dbReference type="EMBL" id="LNZH02000005">
    <property type="protein sequence ID" value="OCB92274.1"/>
    <property type="molecule type" value="Genomic_DNA"/>
</dbReference>
<name>A0A9Q5I5X3_SANBA</name>
<keyword evidence="3" id="KW-1185">Reference proteome</keyword>
<dbReference type="InterPro" id="IPR053185">
    <property type="entry name" value="SET_domain_protein"/>
</dbReference>
<dbReference type="OrthoDB" id="265717at2759"/>
<gene>
    <name evidence="2" type="ORF">A7U60_g313</name>
</gene>
<feature type="domain" description="SET" evidence="1">
    <location>
        <begin position="1"/>
        <end position="98"/>
    </location>
</feature>
<dbReference type="InterPro" id="IPR011990">
    <property type="entry name" value="TPR-like_helical_dom_sf"/>
</dbReference>
<dbReference type="Gene3D" id="1.25.40.10">
    <property type="entry name" value="Tetratricopeptide repeat domain"/>
    <property type="match status" value="1"/>
</dbReference>
<dbReference type="SUPFAM" id="SSF82199">
    <property type="entry name" value="SET domain"/>
    <property type="match status" value="1"/>
</dbReference>
<dbReference type="PANTHER" id="PTHR47332:SF4">
    <property type="entry name" value="SET DOMAIN-CONTAINING PROTEIN 5"/>
    <property type="match status" value="1"/>
</dbReference>
<comment type="caution">
    <text evidence="2">The sequence shown here is derived from an EMBL/GenBank/DDBJ whole genome shotgun (WGS) entry which is preliminary data.</text>
</comment>
<dbReference type="Proteomes" id="UP000757232">
    <property type="component" value="Unassembled WGS sequence"/>
</dbReference>
<dbReference type="InterPro" id="IPR046341">
    <property type="entry name" value="SET_dom_sf"/>
</dbReference>
<evidence type="ECO:0000313" key="3">
    <source>
        <dbReference type="Proteomes" id="UP000757232"/>
    </source>
</evidence>
<accession>A0A9Q5I5X3</accession>
<dbReference type="AlphaFoldDB" id="A0A9Q5I5X3"/>
<organism evidence="2 3">
    <name type="scientific">Sanghuangporus baumii</name>
    <name type="common">Phellinus baumii</name>
    <dbReference type="NCBI Taxonomy" id="108892"/>
    <lineage>
        <taxon>Eukaryota</taxon>
        <taxon>Fungi</taxon>
        <taxon>Dikarya</taxon>
        <taxon>Basidiomycota</taxon>
        <taxon>Agaricomycotina</taxon>
        <taxon>Agaricomycetes</taxon>
        <taxon>Hymenochaetales</taxon>
        <taxon>Hymenochaetaceae</taxon>
        <taxon>Sanghuangporus</taxon>
    </lineage>
</organism>
<dbReference type="InterPro" id="IPR001214">
    <property type="entry name" value="SET_dom"/>
</dbReference>
<evidence type="ECO:0000259" key="1">
    <source>
        <dbReference type="PROSITE" id="PS50280"/>
    </source>
</evidence>
<dbReference type="PROSITE" id="PS50280">
    <property type="entry name" value="SET"/>
    <property type="match status" value="1"/>
</dbReference>
<dbReference type="CDD" id="cd20071">
    <property type="entry name" value="SET_SMYD"/>
    <property type="match status" value="1"/>
</dbReference>
<reference evidence="2" key="1">
    <citation type="submission" date="2016-06" db="EMBL/GenBank/DDBJ databases">
        <title>Draft Genome sequence of the fungus Inonotus baumii.</title>
        <authorList>
            <person name="Zhu H."/>
            <person name="Lin W."/>
        </authorList>
    </citation>
    <scope>NUCLEOTIDE SEQUENCE</scope>
    <source>
        <strain evidence="2">821</strain>
    </source>
</reference>
<protein>
    <submittedName>
        <fullName evidence="2">SET domain-containing protein</fullName>
    </submittedName>
</protein>
<dbReference type="PANTHER" id="PTHR47332">
    <property type="entry name" value="SET DOMAIN-CONTAINING PROTEIN 5"/>
    <property type="match status" value="1"/>
</dbReference>